<evidence type="ECO:0000259" key="2">
    <source>
        <dbReference type="Pfam" id="PF00188"/>
    </source>
</evidence>
<organism evidence="3 4">
    <name type="scientific">Seminavis robusta</name>
    <dbReference type="NCBI Taxonomy" id="568900"/>
    <lineage>
        <taxon>Eukaryota</taxon>
        <taxon>Sar</taxon>
        <taxon>Stramenopiles</taxon>
        <taxon>Ochrophyta</taxon>
        <taxon>Bacillariophyta</taxon>
        <taxon>Bacillariophyceae</taxon>
        <taxon>Bacillariophycidae</taxon>
        <taxon>Naviculales</taxon>
        <taxon>Naviculaceae</taxon>
        <taxon>Seminavis</taxon>
    </lineage>
</organism>
<dbReference type="OrthoDB" id="46731at2759"/>
<gene>
    <name evidence="3" type="ORF">SEMRO_654_G182130.1</name>
</gene>
<proteinExistence type="predicted"/>
<feature type="region of interest" description="Disordered" evidence="1">
    <location>
        <begin position="24"/>
        <end position="81"/>
    </location>
</feature>
<evidence type="ECO:0000256" key="1">
    <source>
        <dbReference type="SAM" id="MobiDB-lite"/>
    </source>
</evidence>
<dbReference type="Pfam" id="PF00188">
    <property type="entry name" value="CAP"/>
    <property type="match status" value="1"/>
</dbReference>
<dbReference type="PANTHER" id="PTHR31157:SF1">
    <property type="entry name" value="SCP DOMAIN-CONTAINING PROTEIN"/>
    <property type="match status" value="1"/>
</dbReference>
<dbReference type="CDD" id="cd05379">
    <property type="entry name" value="CAP_bacterial"/>
    <property type="match status" value="1"/>
</dbReference>
<dbReference type="EMBL" id="CAICTM010000653">
    <property type="protein sequence ID" value="CAB9514458.1"/>
    <property type="molecule type" value="Genomic_DNA"/>
</dbReference>
<sequence length="205" mass="23154">MPSMLKRFRKTSIVRSFTGDSNTFRRLRNRSKYSSSKSSSKKGDDGTTSTMDSSSDEGDHQTIRWERTPSQALRQKRMRDLPSTGAFSSNLILVNRERIHRGKDPLVRCRHLDAIAKKHADEMAQVCEVLESPISSATMAENVQRGPSIRVIHQMIMVGVSDTERNNILSDRFARFGVGTATGEDGMIYMSQLFQETAARRRPTL</sequence>
<name>A0A9N8E4X1_9STRA</name>
<dbReference type="InterPro" id="IPR014044">
    <property type="entry name" value="CAP_dom"/>
</dbReference>
<evidence type="ECO:0000313" key="3">
    <source>
        <dbReference type="EMBL" id="CAB9514458.1"/>
    </source>
</evidence>
<dbReference type="Proteomes" id="UP001153069">
    <property type="component" value="Unassembled WGS sequence"/>
</dbReference>
<dbReference type="SUPFAM" id="SSF55797">
    <property type="entry name" value="PR-1-like"/>
    <property type="match status" value="1"/>
</dbReference>
<feature type="domain" description="SCP" evidence="2">
    <location>
        <begin position="93"/>
        <end position="192"/>
    </location>
</feature>
<protein>
    <recommendedName>
        <fullName evidence="2">SCP domain-containing protein</fullName>
    </recommendedName>
</protein>
<dbReference type="InterPro" id="IPR035940">
    <property type="entry name" value="CAP_sf"/>
</dbReference>
<comment type="caution">
    <text evidence="3">The sequence shown here is derived from an EMBL/GenBank/DDBJ whole genome shotgun (WGS) entry which is preliminary data.</text>
</comment>
<dbReference type="AlphaFoldDB" id="A0A9N8E4X1"/>
<dbReference type="Gene3D" id="3.40.33.10">
    <property type="entry name" value="CAP"/>
    <property type="match status" value="1"/>
</dbReference>
<accession>A0A9N8E4X1</accession>
<reference evidence="3" key="1">
    <citation type="submission" date="2020-06" db="EMBL/GenBank/DDBJ databases">
        <authorList>
            <consortium name="Plant Systems Biology data submission"/>
        </authorList>
    </citation>
    <scope>NUCLEOTIDE SEQUENCE</scope>
    <source>
        <strain evidence="3">D6</strain>
    </source>
</reference>
<feature type="compositionally biased region" description="Basic and acidic residues" evidence="1">
    <location>
        <begin position="57"/>
        <end position="67"/>
    </location>
</feature>
<evidence type="ECO:0000313" key="4">
    <source>
        <dbReference type="Proteomes" id="UP001153069"/>
    </source>
</evidence>
<keyword evidence="4" id="KW-1185">Reference proteome</keyword>
<dbReference type="PANTHER" id="PTHR31157">
    <property type="entry name" value="SCP DOMAIN-CONTAINING PROTEIN"/>
    <property type="match status" value="1"/>
</dbReference>